<dbReference type="InterPro" id="IPR006311">
    <property type="entry name" value="TAT_signal"/>
</dbReference>
<keyword evidence="1" id="KW-0732">Signal</keyword>
<evidence type="ECO:0000313" key="3">
    <source>
        <dbReference type="Proteomes" id="UP000266934"/>
    </source>
</evidence>
<dbReference type="SUPFAM" id="SSF53850">
    <property type="entry name" value="Periplasmic binding protein-like II"/>
    <property type="match status" value="1"/>
</dbReference>
<organism evidence="2 3">
    <name type="scientific">Blastochloris tepida</name>
    <dbReference type="NCBI Taxonomy" id="2233851"/>
    <lineage>
        <taxon>Bacteria</taxon>
        <taxon>Pseudomonadati</taxon>
        <taxon>Pseudomonadota</taxon>
        <taxon>Alphaproteobacteria</taxon>
        <taxon>Hyphomicrobiales</taxon>
        <taxon>Blastochloridaceae</taxon>
        <taxon>Blastochloris</taxon>
    </lineage>
</organism>
<gene>
    <name evidence="2" type="ORF">BLTE_25050</name>
</gene>
<dbReference type="Proteomes" id="UP000266934">
    <property type="component" value="Chromosome"/>
</dbReference>
<accession>A0A348G2N7</accession>
<dbReference type="InterPro" id="IPR027024">
    <property type="entry name" value="UCP027386_ABC_sbc_TM0202"/>
</dbReference>
<proteinExistence type="predicted"/>
<keyword evidence="3" id="KW-1185">Reference proteome</keyword>
<evidence type="ECO:0000256" key="1">
    <source>
        <dbReference type="SAM" id="SignalP"/>
    </source>
</evidence>
<reference evidence="2 3" key="1">
    <citation type="submission" date="2018-08" db="EMBL/GenBank/DDBJ databases">
        <title>Complete genome sequencing of Blastochloris tepida GI.</title>
        <authorList>
            <person name="Tsukatani Y."/>
            <person name="Mori H."/>
        </authorList>
    </citation>
    <scope>NUCLEOTIDE SEQUENCE [LARGE SCALE GENOMIC DNA]</scope>
    <source>
        <strain evidence="2 3">GI</strain>
    </source>
</reference>
<dbReference type="OrthoDB" id="9814375at2"/>
<dbReference type="EMBL" id="AP018907">
    <property type="protein sequence ID" value="BBF93820.1"/>
    <property type="molecule type" value="Genomic_DNA"/>
</dbReference>
<dbReference type="PROSITE" id="PS51318">
    <property type="entry name" value="TAT"/>
    <property type="match status" value="1"/>
</dbReference>
<name>A0A348G2N7_9HYPH</name>
<dbReference type="KEGG" id="blag:BLTE_25050"/>
<dbReference type="PANTHER" id="PTHR30024">
    <property type="entry name" value="ALIPHATIC SULFONATES-BINDING PROTEIN-RELATED"/>
    <property type="match status" value="1"/>
</dbReference>
<dbReference type="AlphaFoldDB" id="A0A348G2N7"/>
<evidence type="ECO:0000313" key="2">
    <source>
        <dbReference type="EMBL" id="BBF93820.1"/>
    </source>
</evidence>
<dbReference type="RefSeq" id="WP_126401008.1">
    <property type="nucleotide sequence ID" value="NZ_AP018907.1"/>
</dbReference>
<feature type="chain" id="PRO_5017005183" evidence="1">
    <location>
        <begin position="29"/>
        <end position="327"/>
    </location>
</feature>
<protein>
    <submittedName>
        <fullName evidence="2">Nitrate ABC transporter substrate-binding protein</fullName>
    </submittedName>
</protein>
<dbReference type="PIRSF" id="PIRSF027386">
    <property type="entry name" value="UCP027386_ABC_sbc_TM0202"/>
    <property type="match status" value="1"/>
</dbReference>
<feature type="signal peptide" evidence="1">
    <location>
        <begin position="1"/>
        <end position="28"/>
    </location>
</feature>
<sequence>MTTFRPSRRTALAALAALAASRPLAARAEGLTILAAPSTASILVARALDSGALDAVAPGASFNVWRGPDELRAALVSGRAGAVTLPTNVAANLHSRGLPLKLVSVISVGHMHVLTTDPAIAGLADLRGKRVQLYFRNDMPDISLRWLFGKVGLAPDTDVFLDYAGSATEAAQLVLAGRAQTVLLNEPAASAALQAADKAGLGLRRAFTLQSAWSEATDTSTFLPMAGLAVTADTARKDPDMVRTLHQAISDAAAWVRAEPAAAGALAEQRLGFPALATAASLEMGDSIVIPAHTARPAIEAFLTALADLSPALIGGSLPGDDFYFEF</sequence>
<dbReference type="Gene3D" id="3.40.190.10">
    <property type="entry name" value="Periplasmic binding protein-like II"/>
    <property type="match status" value="2"/>
</dbReference>
<dbReference type="Pfam" id="PF13379">
    <property type="entry name" value="NMT1_2"/>
    <property type="match status" value="1"/>
</dbReference>
<dbReference type="PANTHER" id="PTHR30024:SF46">
    <property type="entry name" value="ABC TRANSPORTER, SUBSTRATE-BINDING LIPOPROTEIN"/>
    <property type="match status" value="1"/>
</dbReference>